<feature type="compositionally biased region" description="Low complexity" evidence="5">
    <location>
        <begin position="716"/>
        <end position="727"/>
    </location>
</feature>
<feature type="compositionally biased region" description="Low complexity" evidence="5">
    <location>
        <begin position="1"/>
        <end position="17"/>
    </location>
</feature>
<dbReference type="AlphaFoldDB" id="A0AAN6GGA2"/>
<feature type="compositionally biased region" description="Low complexity" evidence="5">
    <location>
        <begin position="773"/>
        <end position="784"/>
    </location>
</feature>
<feature type="compositionally biased region" description="Low complexity" evidence="5">
    <location>
        <begin position="227"/>
        <end position="244"/>
    </location>
</feature>
<keyword evidence="3 4" id="KW-0175">Coiled coil</keyword>
<dbReference type="Pfam" id="PF10186">
    <property type="entry name" value="ATG14"/>
    <property type="match status" value="1"/>
</dbReference>
<comment type="caution">
    <text evidence="6">The sequence shown here is derived from an EMBL/GenBank/DDBJ whole genome shotgun (WGS) entry which is preliminary data.</text>
</comment>
<feature type="coiled-coil region" evidence="4">
    <location>
        <begin position="270"/>
        <end position="297"/>
    </location>
</feature>
<feature type="region of interest" description="Disordered" evidence="5">
    <location>
        <begin position="574"/>
        <end position="613"/>
    </location>
</feature>
<feature type="region of interest" description="Disordered" evidence="5">
    <location>
        <begin position="1"/>
        <end position="100"/>
    </location>
</feature>
<evidence type="ECO:0000313" key="6">
    <source>
        <dbReference type="EMBL" id="KAK0532371.1"/>
    </source>
</evidence>
<feature type="region of interest" description="Disordered" evidence="5">
    <location>
        <begin position="185"/>
        <end position="247"/>
    </location>
</feature>
<feature type="compositionally biased region" description="Low complexity" evidence="5">
    <location>
        <begin position="604"/>
        <end position="613"/>
    </location>
</feature>
<evidence type="ECO:0000256" key="3">
    <source>
        <dbReference type="ARBA" id="ARBA00023054"/>
    </source>
</evidence>
<reference evidence="6" key="1">
    <citation type="journal article" date="2023" name="PhytoFront">
        <title>Draft Genome Resources of Seven Strains of Tilletia horrida, Causal Agent of Kernel Smut of Rice.</title>
        <authorList>
            <person name="Khanal S."/>
            <person name="Antony Babu S."/>
            <person name="Zhou X.G."/>
        </authorList>
    </citation>
    <scope>NUCLEOTIDE SEQUENCE</scope>
    <source>
        <strain evidence="6">TX3</strain>
    </source>
</reference>
<dbReference type="GO" id="GO:0005737">
    <property type="term" value="C:cytoplasm"/>
    <property type="evidence" value="ECO:0007669"/>
    <property type="project" value="UniProtKB-ARBA"/>
</dbReference>
<gene>
    <name evidence="6" type="ORF">OC842_003315</name>
</gene>
<accession>A0AAN6GGA2</accession>
<evidence type="ECO:0000256" key="5">
    <source>
        <dbReference type="SAM" id="MobiDB-lite"/>
    </source>
</evidence>
<feature type="compositionally biased region" description="Low complexity" evidence="5">
    <location>
        <begin position="426"/>
        <end position="438"/>
    </location>
</feature>
<feature type="compositionally biased region" description="Polar residues" evidence="5">
    <location>
        <begin position="189"/>
        <end position="210"/>
    </location>
</feature>
<evidence type="ECO:0000256" key="4">
    <source>
        <dbReference type="SAM" id="Coils"/>
    </source>
</evidence>
<dbReference type="InterPro" id="IPR018791">
    <property type="entry name" value="UV_resistance/autophagy_Atg14"/>
</dbReference>
<protein>
    <recommendedName>
        <fullName evidence="2">Autophagy-related protein 14</fullName>
    </recommendedName>
</protein>
<feature type="region of interest" description="Disordered" evidence="5">
    <location>
        <begin position="411"/>
        <end position="438"/>
    </location>
</feature>
<name>A0AAN6GGA2_9BASI</name>
<feature type="compositionally biased region" description="Gly residues" evidence="5">
    <location>
        <begin position="706"/>
        <end position="715"/>
    </location>
</feature>
<feature type="compositionally biased region" description="Low complexity" evidence="5">
    <location>
        <begin position="82"/>
        <end position="97"/>
    </location>
</feature>
<evidence type="ECO:0000256" key="2">
    <source>
        <dbReference type="ARBA" id="ARBA00013807"/>
    </source>
</evidence>
<dbReference type="GO" id="GO:0032991">
    <property type="term" value="C:protein-containing complex"/>
    <property type="evidence" value="ECO:0007669"/>
    <property type="project" value="UniProtKB-ARBA"/>
</dbReference>
<feature type="compositionally biased region" description="Low complexity" evidence="5">
    <location>
        <begin position="737"/>
        <end position="759"/>
    </location>
</feature>
<feature type="region of interest" description="Disordered" evidence="5">
    <location>
        <begin position="701"/>
        <end position="811"/>
    </location>
</feature>
<dbReference type="Proteomes" id="UP001176521">
    <property type="component" value="Unassembled WGS sequence"/>
</dbReference>
<organism evidence="6 7">
    <name type="scientific">Tilletia horrida</name>
    <dbReference type="NCBI Taxonomy" id="155126"/>
    <lineage>
        <taxon>Eukaryota</taxon>
        <taxon>Fungi</taxon>
        <taxon>Dikarya</taxon>
        <taxon>Basidiomycota</taxon>
        <taxon>Ustilaginomycotina</taxon>
        <taxon>Exobasidiomycetes</taxon>
        <taxon>Tilletiales</taxon>
        <taxon>Tilletiaceae</taxon>
        <taxon>Tilletia</taxon>
    </lineage>
</organism>
<sequence>MATQGAAPRSTAAAGASSLGGGKTSAMSSGAQARAQDAERVRRGSSHASSSAASGTPIAPSNAKRRSSTAPNGGSMPPTSRAGGSAAAASSSSSSSAPQWCPQCREMQTSFRCTRCLSAQLRVYRQRVNRVRAICSDAQDRINDILGDVPPALHVNSQSKVNDGNLAQSTQAADHPLAATITLRRPQESPASTSLASQGQDDSAYANSYGSVLPDPFGDPGSEYSHTLSGTSSSTVPSPSTQRSLPPILPHRYAQQSQASHISRTARAERASLLRRLQEARLSLAESRQRIIQLNKEKELRRLTLDRRRSNLDEAKLMLQVDTPLKGTPQAETPVDEGRGWMIGLGRRKMEPVVDSHAAREPDSLGAQVRKTSADIKSMRRENSDLMKELSSMPGAFVSPLRRPGVEGRLNAAAGPRQGMPGRQMPTSASAAAPGATPASAATVSPNWTIVNLPLASPADVRKYPREDINGALSYTSLLLQLLSAYLGISMPFVIESQGGRNVIMPNELWSGTGAKKHIVQLTENAYEALKAINTSSNDRSNDPNGASAFGLGASALSVLESFVQLPSTARLTSMLGPSGSESGNAQQGGIASNGSGGGGTGSSTGTTISSAQQGEAASRSAAVEEYLSVVSMLSYNAAYVAHVQGVRVDLVAAATSPLALLARAMASKTLGVRAHATYAADAHIRNLGRNDMDWSQVRHVLGGSRSSGGGGGGSTSTSGGESVGKSAGAGRMPTVAATSSGKTGASTSTSKATAARTSLAVATARGEPRSRTTANTATTGSATKLSSRRAGQHRSGGGDAAVAEDDWDVV</sequence>
<keyword evidence="7" id="KW-1185">Reference proteome</keyword>
<dbReference type="EMBL" id="JAPDMQ010000162">
    <property type="protein sequence ID" value="KAK0532371.1"/>
    <property type="molecule type" value="Genomic_DNA"/>
</dbReference>
<comment type="similarity">
    <text evidence="1">Belongs to the ATG14 family.</text>
</comment>
<evidence type="ECO:0000256" key="1">
    <source>
        <dbReference type="ARBA" id="ARBA00009574"/>
    </source>
</evidence>
<evidence type="ECO:0000313" key="7">
    <source>
        <dbReference type="Proteomes" id="UP001176521"/>
    </source>
</evidence>
<proteinExistence type="inferred from homology"/>